<dbReference type="NCBIfam" id="TIGR00654">
    <property type="entry name" value="PhzF_family"/>
    <property type="match status" value="1"/>
</dbReference>
<feature type="active site" evidence="3">
    <location>
        <position position="44"/>
    </location>
</feature>
<organism evidence="4 5">
    <name type="scientific">Rhizobium deserti</name>
    <dbReference type="NCBI Taxonomy" id="2547961"/>
    <lineage>
        <taxon>Bacteria</taxon>
        <taxon>Pseudomonadati</taxon>
        <taxon>Pseudomonadota</taxon>
        <taxon>Alphaproteobacteria</taxon>
        <taxon>Hyphomicrobiales</taxon>
        <taxon>Rhizobiaceae</taxon>
        <taxon>Rhizobium/Agrobacterium group</taxon>
        <taxon>Rhizobium</taxon>
    </lineage>
</organism>
<comment type="similarity">
    <text evidence="1">Belongs to the PhzF family.</text>
</comment>
<reference evidence="4 5" key="1">
    <citation type="submission" date="2019-03" db="EMBL/GenBank/DDBJ databases">
        <title>Rhizobium sp. nov., an bacterium isolated from biocrust in Mu Us Desert.</title>
        <authorList>
            <person name="Lixiong L."/>
        </authorList>
    </citation>
    <scope>NUCLEOTIDE SEQUENCE [LARGE SCALE GENOMIC DNA]</scope>
    <source>
        <strain evidence="4 5">SPY-1</strain>
    </source>
</reference>
<dbReference type="AlphaFoldDB" id="A0A4R5UBJ3"/>
<keyword evidence="2" id="KW-0413">Isomerase</keyword>
<evidence type="ECO:0000256" key="2">
    <source>
        <dbReference type="ARBA" id="ARBA00023235"/>
    </source>
</evidence>
<dbReference type="OrthoDB" id="9788221at2"/>
<dbReference type="Proteomes" id="UP000295238">
    <property type="component" value="Unassembled WGS sequence"/>
</dbReference>
<dbReference type="RefSeq" id="WP_133317636.1">
    <property type="nucleotide sequence ID" value="NZ_SMTL01000005.1"/>
</dbReference>
<evidence type="ECO:0000313" key="4">
    <source>
        <dbReference type="EMBL" id="TDK32296.1"/>
    </source>
</evidence>
<dbReference type="PIRSF" id="PIRSF016184">
    <property type="entry name" value="PhzC_PhzF"/>
    <property type="match status" value="1"/>
</dbReference>
<dbReference type="PANTHER" id="PTHR13774">
    <property type="entry name" value="PHENAZINE BIOSYNTHESIS PROTEIN"/>
    <property type="match status" value="1"/>
</dbReference>
<evidence type="ECO:0000313" key="5">
    <source>
        <dbReference type="Proteomes" id="UP000295238"/>
    </source>
</evidence>
<dbReference type="PANTHER" id="PTHR13774:SF39">
    <property type="entry name" value="BIOSYNTHESIS PROTEIN, PUTATIVE-RELATED"/>
    <property type="match status" value="1"/>
</dbReference>
<dbReference type="InterPro" id="IPR003719">
    <property type="entry name" value="Phenazine_PhzF-like"/>
</dbReference>
<name>A0A4R5UBJ3_9HYPH</name>
<gene>
    <name evidence="4" type="ORF">E2F50_18460</name>
</gene>
<dbReference type="Pfam" id="PF02567">
    <property type="entry name" value="PhzC-PhzF"/>
    <property type="match status" value="1"/>
</dbReference>
<proteinExistence type="inferred from homology"/>
<dbReference type="EMBL" id="SMTL01000005">
    <property type="protein sequence ID" value="TDK32296.1"/>
    <property type="molecule type" value="Genomic_DNA"/>
</dbReference>
<keyword evidence="5" id="KW-1185">Reference proteome</keyword>
<protein>
    <submittedName>
        <fullName evidence="4">PhzF family phenazine biosynthesis protein</fullName>
    </submittedName>
</protein>
<evidence type="ECO:0000256" key="1">
    <source>
        <dbReference type="ARBA" id="ARBA00008270"/>
    </source>
</evidence>
<accession>A0A4R5UBJ3</accession>
<dbReference type="GO" id="GO:0016853">
    <property type="term" value="F:isomerase activity"/>
    <property type="evidence" value="ECO:0007669"/>
    <property type="project" value="UniProtKB-KW"/>
</dbReference>
<sequence>MHIHKIAAFTKDGRGGNPAGVVLAAKLPLPAEMQSIAATVGYSETAFAAPTGQGSWTLRYYSPETEVPFCGHATIALGAVLCETHGPGRYRLSLANADIEVESGMQEGVWWSALRSPPTRSAPADPALLAKAFEIFGYSDTDLDPDIPACEANGGTNHLIIALRSRAALTRMHYDLARGRVFMRDHAIGTVAFVFRESERVFHARNAFAIGGVLEDPATGAAAAALAGMLRDLGVLHDGEIVIHQGEDMGQPCRIEASFTNEAGSPVQVRGLSNKIPE</sequence>
<dbReference type="Gene3D" id="3.10.310.10">
    <property type="entry name" value="Diaminopimelate Epimerase, Chain A, domain 1"/>
    <property type="match status" value="2"/>
</dbReference>
<evidence type="ECO:0000256" key="3">
    <source>
        <dbReference type="PIRSR" id="PIRSR016184-1"/>
    </source>
</evidence>
<dbReference type="SUPFAM" id="SSF54506">
    <property type="entry name" value="Diaminopimelate epimerase-like"/>
    <property type="match status" value="1"/>
</dbReference>
<dbReference type="GO" id="GO:0005737">
    <property type="term" value="C:cytoplasm"/>
    <property type="evidence" value="ECO:0007669"/>
    <property type="project" value="TreeGrafter"/>
</dbReference>
<comment type="caution">
    <text evidence="4">The sequence shown here is derived from an EMBL/GenBank/DDBJ whole genome shotgun (WGS) entry which is preliminary data.</text>
</comment>